<gene>
    <name evidence="2" type="ORF">ACFPM7_18985</name>
</gene>
<sequence length="187" mass="18789">MLKQRLGVATAALIGALAIVGAVWLFGGQEDVRAGDGPPSTPASSTPTSSTPTSSTPLPGPPEARVPGDGPPNHADNRGHLQPRDITPEQEKALGVVAKDVEGALRALPAASRVSPDAVRAALAGLGYGPDRADVVARPDTVSGRERVVYGVSAEGGCVSGGVWADSVQAVVGGPVAEWGCLPPDTH</sequence>
<evidence type="ECO:0000313" key="3">
    <source>
        <dbReference type="Proteomes" id="UP001596157"/>
    </source>
</evidence>
<name>A0ABW0ESX3_9PSEU</name>
<feature type="compositionally biased region" description="Low complexity" evidence="1">
    <location>
        <begin position="42"/>
        <end position="57"/>
    </location>
</feature>
<evidence type="ECO:0008006" key="4">
    <source>
        <dbReference type="Google" id="ProtNLM"/>
    </source>
</evidence>
<dbReference type="RefSeq" id="WP_378248991.1">
    <property type="nucleotide sequence ID" value="NZ_JBHSKF010000010.1"/>
</dbReference>
<evidence type="ECO:0000256" key="1">
    <source>
        <dbReference type="SAM" id="MobiDB-lite"/>
    </source>
</evidence>
<reference evidence="3" key="1">
    <citation type="journal article" date="2019" name="Int. J. Syst. Evol. Microbiol.">
        <title>The Global Catalogue of Microorganisms (GCM) 10K type strain sequencing project: providing services to taxonomists for standard genome sequencing and annotation.</title>
        <authorList>
            <consortium name="The Broad Institute Genomics Platform"/>
            <consortium name="The Broad Institute Genome Sequencing Center for Infectious Disease"/>
            <person name="Wu L."/>
            <person name="Ma J."/>
        </authorList>
    </citation>
    <scope>NUCLEOTIDE SEQUENCE [LARGE SCALE GENOMIC DNA]</scope>
    <source>
        <strain evidence="3">CCUG 59778</strain>
    </source>
</reference>
<comment type="caution">
    <text evidence="2">The sequence shown here is derived from an EMBL/GenBank/DDBJ whole genome shotgun (WGS) entry which is preliminary data.</text>
</comment>
<feature type="region of interest" description="Disordered" evidence="1">
    <location>
        <begin position="32"/>
        <end position="92"/>
    </location>
</feature>
<organism evidence="2 3">
    <name type="scientific">Actinokineospora guangxiensis</name>
    <dbReference type="NCBI Taxonomy" id="1490288"/>
    <lineage>
        <taxon>Bacteria</taxon>
        <taxon>Bacillati</taxon>
        <taxon>Actinomycetota</taxon>
        <taxon>Actinomycetes</taxon>
        <taxon>Pseudonocardiales</taxon>
        <taxon>Pseudonocardiaceae</taxon>
        <taxon>Actinokineospora</taxon>
    </lineage>
</organism>
<feature type="compositionally biased region" description="Basic and acidic residues" evidence="1">
    <location>
        <begin position="75"/>
        <end position="92"/>
    </location>
</feature>
<proteinExistence type="predicted"/>
<keyword evidence="3" id="KW-1185">Reference proteome</keyword>
<dbReference type="Proteomes" id="UP001596157">
    <property type="component" value="Unassembled WGS sequence"/>
</dbReference>
<protein>
    <recommendedName>
        <fullName evidence="4">Secreted protein</fullName>
    </recommendedName>
</protein>
<evidence type="ECO:0000313" key="2">
    <source>
        <dbReference type="EMBL" id="MFC5289140.1"/>
    </source>
</evidence>
<accession>A0ABW0ESX3</accession>
<dbReference type="EMBL" id="JBHSKF010000010">
    <property type="protein sequence ID" value="MFC5289140.1"/>
    <property type="molecule type" value="Genomic_DNA"/>
</dbReference>